<dbReference type="OrthoDB" id="1186895at2759"/>
<reference evidence="8" key="1">
    <citation type="submission" date="2016-06" db="EMBL/GenBank/DDBJ databases">
        <title>Parallel loss of symbiosis genes in relatives of nitrogen-fixing non-legume Parasponia.</title>
        <authorList>
            <person name="Van Velzen R."/>
            <person name="Holmer R."/>
            <person name="Bu F."/>
            <person name="Rutten L."/>
            <person name="Van Zeijl A."/>
            <person name="Liu W."/>
            <person name="Santuari L."/>
            <person name="Cao Q."/>
            <person name="Sharma T."/>
            <person name="Shen D."/>
            <person name="Roswanjaya Y."/>
            <person name="Wardhani T."/>
            <person name="Kalhor M.S."/>
            <person name="Jansen J."/>
            <person name="Van den Hoogen J."/>
            <person name="Gungor B."/>
            <person name="Hartog M."/>
            <person name="Hontelez J."/>
            <person name="Verver J."/>
            <person name="Yang W.-C."/>
            <person name="Schijlen E."/>
            <person name="Repin R."/>
            <person name="Schilthuizen M."/>
            <person name="Schranz E."/>
            <person name="Heidstra R."/>
            <person name="Miyata K."/>
            <person name="Fedorova E."/>
            <person name="Kohlen W."/>
            <person name="Bisseling T."/>
            <person name="Smit S."/>
            <person name="Geurts R."/>
        </authorList>
    </citation>
    <scope>NUCLEOTIDE SEQUENCE [LARGE SCALE GENOMIC DNA]</scope>
    <source>
        <strain evidence="8">cv. WU1-14</strain>
    </source>
</reference>
<sequence>MGQNIKKDFRSTGLKQLFEDIVRVYRVSEFRTLFAELSHKHPAIACYLEVEKCEHWSRAHFSGDRYNIITSNNSESLNSAFNKARAWPIIALLEHIRSTLGNWFYERHVEAEKCKSSVSIEVEIIMKRKFVQPYNMKVIPINQFEFNVKDEVLDGLVNIEELSCSCREFDIDKIPCAHAIAAAQHRSIDMYSLYSDFYKTDYWRMTYAESIYPVPKEKDWDVLEATRAIIVNAPDKKTRSGRSKTKRKRSIGEFSKKKRKASTEESGKEKRKKQDRAPPKKKRKCSNYGIYGHNKTSYKNSMMSTTNGPSVS</sequence>
<dbReference type="PANTHER" id="PTHR31973">
    <property type="entry name" value="POLYPROTEIN, PUTATIVE-RELATED"/>
    <property type="match status" value="1"/>
</dbReference>
<feature type="compositionally biased region" description="Polar residues" evidence="5">
    <location>
        <begin position="294"/>
        <end position="312"/>
    </location>
</feature>
<evidence type="ECO:0000256" key="5">
    <source>
        <dbReference type="SAM" id="MobiDB-lite"/>
    </source>
</evidence>
<dbReference type="Pfam" id="PF04434">
    <property type="entry name" value="SWIM"/>
    <property type="match status" value="1"/>
</dbReference>
<proteinExistence type="predicted"/>
<feature type="compositionally biased region" description="Basic residues" evidence="5">
    <location>
        <begin position="269"/>
        <end position="285"/>
    </location>
</feature>
<keyword evidence="1" id="KW-0479">Metal-binding</keyword>
<evidence type="ECO:0000313" key="7">
    <source>
        <dbReference type="EMBL" id="PON37634.1"/>
    </source>
</evidence>
<comment type="caution">
    <text evidence="7">The sequence shown here is derived from an EMBL/GenBank/DDBJ whole genome shotgun (WGS) entry which is preliminary data.</text>
</comment>
<evidence type="ECO:0000256" key="2">
    <source>
        <dbReference type="ARBA" id="ARBA00022771"/>
    </source>
</evidence>
<evidence type="ECO:0000259" key="6">
    <source>
        <dbReference type="PROSITE" id="PS50966"/>
    </source>
</evidence>
<protein>
    <submittedName>
        <fullName evidence="7">Zinc finger, PMZ-type</fullName>
    </submittedName>
</protein>
<evidence type="ECO:0000313" key="8">
    <source>
        <dbReference type="Proteomes" id="UP000237105"/>
    </source>
</evidence>
<evidence type="ECO:0000256" key="3">
    <source>
        <dbReference type="ARBA" id="ARBA00022833"/>
    </source>
</evidence>
<dbReference type="EMBL" id="JXTB01000522">
    <property type="protein sequence ID" value="PON37634.1"/>
    <property type="molecule type" value="Genomic_DNA"/>
</dbReference>
<dbReference type="AlphaFoldDB" id="A0A2P5AM67"/>
<keyword evidence="3" id="KW-0862">Zinc</keyword>
<accession>A0A2P5AM67</accession>
<dbReference type="InterPro" id="IPR007527">
    <property type="entry name" value="Znf_SWIM"/>
</dbReference>
<dbReference type="SMART" id="SM00575">
    <property type="entry name" value="ZnF_PMZ"/>
    <property type="match status" value="1"/>
</dbReference>
<feature type="compositionally biased region" description="Basic and acidic residues" evidence="5">
    <location>
        <begin position="250"/>
        <end position="268"/>
    </location>
</feature>
<feature type="domain" description="SWIM-type" evidence="6">
    <location>
        <begin position="146"/>
        <end position="187"/>
    </location>
</feature>
<evidence type="ECO:0000256" key="4">
    <source>
        <dbReference type="PROSITE-ProRule" id="PRU00325"/>
    </source>
</evidence>
<keyword evidence="2 4" id="KW-0863">Zinc-finger</keyword>
<keyword evidence="8" id="KW-1185">Reference proteome</keyword>
<feature type="compositionally biased region" description="Basic residues" evidence="5">
    <location>
        <begin position="239"/>
        <end position="249"/>
    </location>
</feature>
<dbReference type="GO" id="GO:0008270">
    <property type="term" value="F:zinc ion binding"/>
    <property type="evidence" value="ECO:0007669"/>
    <property type="project" value="UniProtKB-KW"/>
</dbReference>
<dbReference type="STRING" id="3476.A0A2P5AM67"/>
<name>A0A2P5AM67_PARAD</name>
<dbReference type="Proteomes" id="UP000237105">
    <property type="component" value="Unassembled WGS sequence"/>
</dbReference>
<organism evidence="7 8">
    <name type="scientific">Parasponia andersonii</name>
    <name type="common">Sponia andersonii</name>
    <dbReference type="NCBI Taxonomy" id="3476"/>
    <lineage>
        <taxon>Eukaryota</taxon>
        <taxon>Viridiplantae</taxon>
        <taxon>Streptophyta</taxon>
        <taxon>Embryophyta</taxon>
        <taxon>Tracheophyta</taxon>
        <taxon>Spermatophyta</taxon>
        <taxon>Magnoliopsida</taxon>
        <taxon>eudicotyledons</taxon>
        <taxon>Gunneridae</taxon>
        <taxon>Pentapetalae</taxon>
        <taxon>rosids</taxon>
        <taxon>fabids</taxon>
        <taxon>Rosales</taxon>
        <taxon>Cannabaceae</taxon>
        <taxon>Parasponia</taxon>
    </lineage>
</organism>
<evidence type="ECO:0000256" key="1">
    <source>
        <dbReference type="ARBA" id="ARBA00022723"/>
    </source>
</evidence>
<dbReference type="PANTHER" id="PTHR31973:SF187">
    <property type="entry name" value="MUTATOR TRANSPOSASE MUDRA PROTEIN"/>
    <property type="match status" value="1"/>
</dbReference>
<dbReference type="PROSITE" id="PS50966">
    <property type="entry name" value="ZF_SWIM"/>
    <property type="match status" value="1"/>
</dbReference>
<feature type="region of interest" description="Disordered" evidence="5">
    <location>
        <begin position="234"/>
        <end position="312"/>
    </location>
</feature>
<dbReference type="InterPro" id="IPR006564">
    <property type="entry name" value="Znf_PMZ"/>
</dbReference>
<gene>
    <name evidence="7" type="ORF">PanWU01x14_318580</name>
</gene>